<dbReference type="Gene3D" id="3.40.1390.10">
    <property type="entry name" value="MurE/MurF, N-terminal domain"/>
    <property type="match status" value="1"/>
</dbReference>
<dbReference type="KEGG" id="dce:O6P33_12940"/>
<evidence type="ECO:0000256" key="2">
    <source>
        <dbReference type="ARBA" id="ARBA00022598"/>
    </source>
</evidence>
<reference evidence="15 16" key="1">
    <citation type="submission" date="2022-12" db="EMBL/GenBank/DDBJ databases">
        <title>Coexistence and Characterization of a Novel Tigecycline Resistance gene tet(X) variant and blaNDM-1 in a Pseudomonas caeni Isolate of Chicken Origin.</title>
        <authorList>
            <person name="Lu X."/>
            <person name="Zhang L."/>
            <person name="Li R."/>
            <person name="Wang Z."/>
        </authorList>
    </citation>
    <scope>NUCLEOTIDE SEQUENCE [LARGE SCALE GENOMIC DNA]</scope>
    <source>
        <strain evidence="15 16">CE14</strain>
    </source>
</reference>
<dbReference type="InterPro" id="IPR013221">
    <property type="entry name" value="Mur_ligase_cen"/>
</dbReference>
<comment type="subcellular location">
    <subcellularLocation>
        <location evidence="10 11">Cytoplasm</location>
    </subcellularLocation>
</comment>
<dbReference type="Gene3D" id="3.40.1190.10">
    <property type="entry name" value="Mur-like, catalytic domain"/>
    <property type="match status" value="1"/>
</dbReference>
<dbReference type="HAMAP" id="MF_02019">
    <property type="entry name" value="MurF"/>
    <property type="match status" value="1"/>
</dbReference>
<feature type="domain" description="Mur ligase N-terminal catalytic" evidence="12">
    <location>
        <begin position="26"/>
        <end position="93"/>
    </location>
</feature>
<dbReference type="SUPFAM" id="SSF63418">
    <property type="entry name" value="MurE/MurF N-terminal domain"/>
    <property type="match status" value="1"/>
</dbReference>
<keyword evidence="9 10" id="KW-0961">Cell wall biogenesis/degradation</keyword>
<dbReference type="SUPFAM" id="SSF53623">
    <property type="entry name" value="MurD-like peptide ligases, catalytic domain"/>
    <property type="match status" value="1"/>
</dbReference>
<evidence type="ECO:0000256" key="8">
    <source>
        <dbReference type="ARBA" id="ARBA00023306"/>
    </source>
</evidence>
<evidence type="ECO:0000259" key="12">
    <source>
        <dbReference type="Pfam" id="PF01225"/>
    </source>
</evidence>
<dbReference type="Proteomes" id="UP001212189">
    <property type="component" value="Chromosome"/>
</dbReference>
<dbReference type="Pfam" id="PF01225">
    <property type="entry name" value="Mur_ligase"/>
    <property type="match status" value="1"/>
</dbReference>
<dbReference type="NCBIfam" id="TIGR01143">
    <property type="entry name" value="murF"/>
    <property type="match status" value="1"/>
</dbReference>
<dbReference type="InterPro" id="IPR004101">
    <property type="entry name" value="Mur_ligase_C"/>
</dbReference>
<evidence type="ECO:0000256" key="3">
    <source>
        <dbReference type="ARBA" id="ARBA00022618"/>
    </source>
</evidence>
<dbReference type="AlphaFoldDB" id="A0AAE9VUP6"/>
<evidence type="ECO:0000259" key="13">
    <source>
        <dbReference type="Pfam" id="PF02875"/>
    </source>
</evidence>
<comment type="similarity">
    <text evidence="10">Belongs to the MurCDEF family. MurF subfamily.</text>
</comment>
<comment type="pathway">
    <text evidence="10 11">Cell wall biogenesis; peptidoglycan biosynthesis.</text>
</comment>
<dbReference type="Gene3D" id="3.90.190.20">
    <property type="entry name" value="Mur ligase, C-terminal domain"/>
    <property type="match status" value="1"/>
</dbReference>
<keyword evidence="1 10" id="KW-0963">Cytoplasm</keyword>
<evidence type="ECO:0000313" key="16">
    <source>
        <dbReference type="Proteomes" id="UP001212189"/>
    </source>
</evidence>
<dbReference type="InterPro" id="IPR035911">
    <property type="entry name" value="MurE/MurF_N"/>
</dbReference>
<evidence type="ECO:0000256" key="10">
    <source>
        <dbReference type="HAMAP-Rule" id="MF_02019"/>
    </source>
</evidence>
<dbReference type="GO" id="GO:0071555">
    <property type="term" value="P:cell wall organization"/>
    <property type="evidence" value="ECO:0007669"/>
    <property type="project" value="UniProtKB-KW"/>
</dbReference>
<dbReference type="InterPro" id="IPR000713">
    <property type="entry name" value="Mur_ligase_N"/>
</dbReference>
<dbReference type="GO" id="GO:0051301">
    <property type="term" value="P:cell division"/>
    <property type="evidence" value="ECO:0007669"/>
    <property type="project" value="UniProtKB-KW"/>
</dbReference>
<feature type="binding site" evidence="10">
    <location>
        <begin position="109"/>
        <end position="115"/>
    </location>
    <ligand>
        <name>ATP</name>
        <dbReference type="ChEBI" id="CHEBI:30616"/>
    </ligand>
</feature>
<evidence type="ECO:0000256" key="4">
    <source>
        <dbReference type="ARBA" id="ARBA00022741"/>
    </source>
</evidence>
<dbReference type="InterPro" id="IPR051046">
    <property type="entry name" value="MurCDEF_CellWall_CoF430Synth"/>
</dbReference>
<comment type="catalytic activity">
    <reaction evidence="10 11">
        <text>D-alanyl-D-alanine + UDP-N-acetyl-alpha-D-muramoyl-L-alanyl-gamma-D-glutamyl-meso-2,6-diaminopimelate + ATP = UDP-N-acetyl-alpha-D-muramoyl-L-alanyl-gamma-D-glutamyl-meso-2,6-diaminopimeloyl-D-alanyl-D-alanine + ADP + phosphate + H(+)</text>
        <dbReference type="Rhea" id="RHEA:28374"/>
        <dbReference type="ChEBI" id="CHEBI:15378"/>
        <dbReference type="ChEBI" id="CHEBI:30616"/>
        <dbReference type="ChEBI" id="CHEBI:43474"/>
        <dbReference type="ChEBI" id="CHEBI:57822"/>
        <dbReference type="ChEBI" id="CHEBI:61386"/>
        <dbReference type="ChEBI" id="CHEBI:83905"/>
        <dbReference type="ChEBI" id="CHEBI:456216"/>
        <dbReference type="EC" id="6.3.2.10"/>
    </reaction>
</comment>
<keyword evidence="4 10" id="KW-0547">Nucleotide-binding</keyword>
<evidence type="ECO:0000256" key="1">
    <source>
        <dbReference type="ARBA" id="ARBA00022490"/>
    </source>
</evidence>
<organism evidence="15 16">
    <name type="scientific">Denitrificimonas caeni</name>
    <dbReference type="NCBI Taxonomy" id="521720"/>
    <lineage>
        <taxon>Bacteria</taxon>
        <taxon>Pseudomonadati</taxon>
        <taxon>Pseudomonadota</taxon>
        <taxon>Gammaproteobacteria</taxon>
        <taxon>Pseudomonadales</taxon>
        <taxon>Pseudomonadaceae</taxon>
        <taxon>Denitrificimonas</taxon>
    </lineage>
</organism>
<keyword evidence="2 10" id="KW-0436">Ligase</keyword>
<dbReference type="EC" id="6.3.2.10" evidence="10 11"/>
<name>A0AAE9VUP6_9GAMM</name>
<keyword evidence="5 10" id="KW-0067">ATP-binding</keyword>
<dbReference type="EMBL" id="CP114976">
    <property type="protein sequence ID" value="WBE25231.1"/>
    <property type="molecule type" value="Genomic_DNA"/>
</dbReference>
<evidence type="ECO:0000256" key="7">
    <source>
        <dbReference type="ARBA" id="ARBA00022984"/>
    </source>
</evidence>
<dbReference type="GO" id="GO:0008360">
    <property type="term" value="P:regulation of cell shape"/>
    <property type="evidence" value="ECO:0007669"/>
    <property type="project" value="UniProtKB-KW"/>
</dbReference>
<dbReference type="GO" id="GO:0047480">
    <property type="term" value="F:UDP-N-acetylmuramoyl-tripeptide-D-alanyl-D-alanine ligase activity"/>
    <property type="evidence" value="ECO:0007669"/>
    <property type="project" value="UniProtKB-UniRule"/>
</dbReference>
<dbReference type="RefSeq" id="WP_269818176.1">
    <property type="nucleotide sequence ID" value="NZ_CP114976.1"/>
</dbReference>
<evidence type="ECO:0000256" key="9">
    <source>
        <dbReference type="ARBA" id="ARBA00023316"/>
    </source>
</evidence>
<protein>
    <recommendedName>
        <fullName evidence="10 11">UDP-N-acetylmuramoyl-tripeptide--D-alanyl-D-alanine ligase</fullName>
        <ecNumber evidence="10 11">6.3.2.10</ecNumber>
    </recommendedName>
    <alternativeName>
        <fullName evidence="10">D-alanyl-D-alanine-adding enzyme</fullName>
    </alternativeName>
</protein>
<proteinExistence type="inferred from homology"/>
<dbReference type="InterPro" id="IPR036615">
    <property type="entry name" value="Mur_ligase_C_dom_sf"/>
</dbReference>
<evidence type="ECO:0000256" key="6">
    <source>
        <dbReference type="ARBA" id="ARBA00022960"/>
    </source>
</evidence>
<dbReference type="SUPFAM" id="SSF53244">
    <property type="entry name" value="MurD-like peptide ligases, peptide-binding domain"/>
    <property type="match status" value="1"/>
</dbReference>
<feature type="domain" description="Mur ligase central" evidence="14">
    <location>
        <begin position="107"/>
        <end position="299"/>
    </location>
</feature>
<dbReference type="GO" id="GO:0005524">
    <property type="term" value="F:ATP binding"/>
    <property type="evidence" value="ECO:0007669"/>
    <property type="project" value="UniProtKB-UniRule"/>
</dbReference>
<gene>
    <name evidence="10" type="primary">murF</name>
    <name evidence="15" type="ORF">O6P33_12940</name>
</gene>
<evidence type="ECO:0000259" key="14">
    <source>
        <dbReference type="Pfam" id="PF08245"/>
    </source>
</evidence>
<keyword evidence="6 10" id="KW-0133">Cell shape</keyword>
<evidence type="ECO:0000313" key="15">
    <source>
        <dbReference type="EMBL" id="WBE25231.1"/>
    </source>
</evidence>
<keyword evidence="8 10" id="KW-0131">Cell cycle</keyword>
<evidence type="ECO:0000256" key="11">
    <source>
        <dbReference type="RuleBase" id="RU004136"/>
    </source>
</evidence>
<feature type="domain" description="Mur ligase C-terminal" evidence="13">
    <location>
        <begin position="322"/>
        <end position="439"/>
    </location>
</feature>
<dbReference type="GO" id="GO:0005737">
    <property type="term" value="C:cytoplasm"/>
    <property type="evidence" value="ECO:0007669"/>
    <property type="project" value="UniProtKB-SubCell"/>
</dbReference>
<dbReference type="GO" id="GO:0009252">
    <property type="term" value="P:peptidoglycan biosynthetic process"/>
    <property type="evidence" value="ECO:0007669"/>
    <property type="project" value="UniProtKB-UniRule"/>
</dbReference>
<dbReference type="Pfam" id="PF02875">
    <property type="entry name" value="Mur_ligase_C"/>
    <property type="match status" value="1"/>
</dbReference>
<evidence type="ECO:0000256" key="5">
    <source>
        <dbReference type="ARBA" id="ARBA00022840"/>
    </source>
</evidence>
<sequence>MFKPMQLSQLLAPLQGSLHGADVEFSVLGTDSRKVIRGQLFVALRGEFFDGHDYLADVAKRGAAAAVVEELQPEVNIAQICVADTRLALGHIALLNRQQFTGPAVAVTGSSGKTTVKEMLASICRSALGSQAVLATRGNLNNELGVPFTLLELNGQHRAAVVELGASRPGEIAYTAALVQPQVAVISNAGMAHAGEFGGPEHIILAKGEILDGLTAAQTAVLNLDDPAFAQWRARNSLCQVLSFSTKNSAADIYASDINSNAQGRMGFNLQGVAGECFIQLAVLGLHNVSNALAAVTAAHALGMPLTAIQEGLESMKAISGRSVVHECANHVQIIDDSYNANPASIRAAIDVLQTMPGQRVLVLGDMGELGAWAEQEHAQVGVYANGKVDAVFAVGPLMQHAIAQYSGVSGHFLAQNSLIEALLAQVSGPATLLIKGSRGAAMENVVNALRTGLGDAL</sequence>
<keyword evidence="16" id="KW-1185">Reference proteome</keyword>
<keyword evidence="7 10" id="KW-0573">Peptidoglycan synthesis</keyword>
<keyword evidence="3 10" id="KW-0132">Cell division</keyword>
<dbReference type="Pfam" id="PF08245">
    <property type="entry name" value="Mur_ligase_M"/>
    <property type="match status" value="1"/>
</dbReference>
<accession>A0AAE9VUP6</accession>
<dbReference type="InterPro" id="IPR036565">
    <property type="entry name" value="Mur-like_cat_sf"/>
</dbReference>
<dbReference type="PANTHER" id="PTHR43024">
    <property type="entry name" value="UDP-N-ACETYLMURAMOYL-TRIPEPTIDE--D-ALANYL-D-ALANINE LIGASE"/>
    <property type="match status" value="1"/>
</dbReference>
<comment type="function">
    <text evidence="10 11">Involved in cell wall formation. Catalyzes the final step in the synthesis of UDP-N-acetylmuramoyl-pentapeptide, the precursor of murein.</text>
</comment>
<dbReference type="InterPro" id="IPR005863">
    <property type="entry name" value="UDP-N-AcMur_synth"/>
</dbReference>
<dbReference type="PANTHER" id="PTHR43024:SF1">
    <property type="entry name" value="UDP-N-ACETYLMURAMOYL-TRIPEPTIDE--D-ALANYL-D-ALANINE LIGASE"/>
    <property type="match status" value="1"/>
</dbReference>